<dbReference type="Pfam" id="PF12070">
    <property type="entry name" value="SCAI"/>
    <property type="match status" value="1"/>
</dbReference>
<dbReference type="GO" id="GO:0003714">
    <property type="term" value="F:transcription corepressor activity"/>
    <property type="evidence" value="ECO:0007669"/>
    <property type="project" value="InterPro"/>
</dbReference>
<evidence type="ECO:0000313" key="1">
    <source>
        <dbReference type="EMBL" id="PVU94370.1"/>
    </source>
</evidence>
<gene>
    <name evidence="1" type="ORF">BB561_002591</name>
</gene>
<accession>A0A2T9YPT5</accession>
<name>A0A2T9YPT5_9FUNG</name>
<dbReference type="EMBL" id="MBFR01000093">
    <property type="protein sequence ID" value="PVU94370.1"/>
    <property type="molecule type" value="Genomic_DNA"/>
</dbReference>
<comment type="caution">
    <text evidence="1">The sequence shown here is derived from an EMBL/GenBank/DDBJ whole genome shotgun (WGS) entry which is preliminary data.</text>
</comment>
<sequence>MRYFARYIVVCLLLNKDDVVKTLTNSLEELVEEYFITFNPVDKAEWKLVIKEIQIFTNGKNAFVPFDETEKLHNINESFKNIELPLYMQNIKPLLSKALIVGNTFSQIKFSEMTLDMFKIINSLEYEYLYSNDKNKANNFSDLKISESAQTDFKNVADISNINEDLQTEENILSHQKKATPNASNYKIFGEYESSIFPNPQKHMLFRTFISNLITSISCLFKDMDKNLCLLIYISAEMSSEINNIEDPCYQSGIIMGSKKIIEKQTTLSVLNNTENKSVTDSHCLYPGDLISFTRKPLFLIIESSNSNIFSKIPKLFGNPLVILMSPSEIPEEASFNSAASGNLYTLFLHSPIIGFCAVTESSVLSSSSWNMLFAKMYELEDIIYKDLLTSIKDEGALYLFADVFLRRFIIRHVLCYYTLSILTLFSNEKNLPSSKPDFLLSEMVASEVKEHLLETAKHLGVSSYFNQFAENEINEKPQFITFTDDERPNNDNSQLDISQEAIQSNSIPAENSEWWRIHHWIISDVIHGTKAAIVQIP</sequence>
<reference evidence="1 2" key="1">
    <citation type="journal article" date="2018" name="MBio">
        <title>Comparative Genomics Reveals the Core Gene Toolbox for the Fungus-Insect Symbiosis.</title>
        <authorList>
            <person name="Wang Y."/>
            <person name="Stata M."/>
            <person name="Wang W."/>
            <person name="Stajich J.E."/>
            <person name="White M.M."/>
            <person name="Moncalvo J.M."/>
        </authorList>
    </citation>
    <scope>NUCLEOTIDE SEQUENCE [LARGE SCALE GENOMIC DNA]</scope>
    <source>
        <strain evidence="1 2">SWE-8-4</strain>
    </source>
</reference>
<evidence type="ECO:0000313" key="2">
    <source>
        <dbReference type="Proteomes" id="UP000245383"/>
    </source>
</evidence>
<dbReference type="PANTHER" id="PTHR21243">
    <property type="entry name" value="PROTEIN SCAI"/>
    <property type="match status" value="1"/>
</dbReference>
<dbReference type="InterPro" id="IPR022709">
    <property type="entry name" value="SCAI"/>
</dbReference>
<proteinExistence type="predicted"/>
<dbReference type="AlphaFoldDB" id="A0A2T9YPT5"/>
<dbReference type="Proteomes" id="UP000245383">
    <property type="component" value="Unassembled WGS sequence"/>
</dbReference>
<protein>
    <submittedName>
        <fullName evidence="1">Uncharacterized protein</fullName>
    </submittedName>
</protein>
<organism evidence="1 2">
    <name type="scientific">Smittium simulii</name>
    <dbReference type="NCBI Taxonomy" id="133385"/>
    <lineage>
        <taxon>Eukaryota</taxon>
        <taxon>Fungi</taxon>
        <taxon>Fungi incertae sedis</taxon>
        <taxon>Zoopagomycota</taxon>
        <taxon>Kickxellomycotina</taxon>
        <taxon>Harpellomycetes</taxon>
        <taxon>Harpellales</taxon>
        <taxon>Legeriomycetaceae</taxon>
        <taxon>Smittium</taxon>
    </lineage>
</organism>
<dbReference type="GO" id="GO:0006351">
    <property type="term" value="P:DNA-templated transcription"/>
    <property type="evidence" value="ECO:0007669"/>
    <property type="project" value="InterPro"/>
</dbReference>
<keyword evidence="2" id="KW-1185">Reference proteome</keyword>
<dbReference type="OrthoDB" id="525027at2759"/>